<sequence>MYFINLHTHTFEHPDSVWAVCNQYPHEFQVNSAYYSIGIHPWNIDENRIESDLKIIKQKLSNNKCIALGECGLDKKIKTELTTQIRVFEAQLELVKQTTKPIIIHCVSAFDELIASKKKIGLTNTFIIHGFSKNIQVATQLLKQDCYLSFGKHLLHNPKVANVFTSIPTEKIFLETDSSTQNIEEVYIFAAKCKNISVEQLKAIVWNNFQTVFNTAK</sequence>
<gene>
    <name evidence="1" type="ORF">RF683_05540</name>
</gene>
<dbReference type="Pfam" id="PF01026">
    <property type="entry name" value="TatD_DNase"/>
    <property type="match status" value="1"/>
</dbReference>
<reference evidence="1" key="1">
    <citation type="submission" date="2023-09" db="EMBL/GenBank/DDBJ databases">
        <title>Flavobacterium sp. 20NA77.7 isolated from freshwater.</title>
        <authorList>
            <person name="Le V."/>
            <person name="Ko S.-R."/>
            <person name="Ahn C.-Y."/>
            <person name="Oh H.-M."/>
        </authorList>
    </citation>
    <scope>NUCLEOTIDE SEQUENCE</scope>
    <source>
        <strain evidence="1">20NA77.7</strain>
    </source>
</reference>
<dbReference type="SUPFAM" id="SSF51556">
    <property type="entry name" value="Metallo-dependent hydrolases"/>
    <property type="match status" value="1"/>
</dbReference>
<dbReference type="GO" id="GO:0016787">
    <property type="term" value="F:hydrolase activity"/>
    <property type="evidence" value="ECO:0007669"/>
    <property type="project" value="UniProtKB-KW"/>
</dbReference>
<organism evidence="1 2">
    <name type="scientific">Flavobacterium nakdongensis</name>
    <dbReference type="NCBI Taxonomy" id="3073563"/>
    <lineage>
        <taxon>Bacteria</taxon>
        <taxon>Pseudomonadati</taxon>
        <taxon>Bacteroidota</taxon>
        <taxon>Flavobacteriia</taxon>
        <taxon>Flavobacteriales</taxon>
        <taxon>Flavobacteriaceae</taxon>
        <taxon>Flavobacterium</taxon>
    </lineage>
</organism>
<protein>
    <submittedName>
        <fullName evidence="1">TatD family hydrolase</fullName>
    </submittedName>
</protein>
<dbReference type="PANTHER" id="PTHR46124">
    <property type="entry name" value="D-AMINOACYL-TRNA DEACYLASE"/>
    <property type="match status" value="1"/>
</dbReference>
<dbReference type="RefSeq" id="WP_309531348.1">
    <property type="nucleotide sequence ID" value="NZ_CP133721.1"/>
</dbReference>
<dbReference type="PANTHER" id="PTHR46124:SF3">
    <property type="entry name" value="HYDROLASE"/>
    <property type="match status" value="1"/>
</dbReference>
<dbReference type="InterPro" id="IPR032466">
    <property type="entry name" value="Metal_Hydrolase"/>
</dbReference>
<evidence type="ECO:0000313" key="1">
    <source>
        <dbReference type="EMBL" id="WMW76963.1"/>
    </source>
</evidence>
<dbReference type="EMBL" id="CP133721">
    <property type="protein sequence ID" value="WMW76963.1"/>
    <property type="molecule type" value="Genomic_DNA"/>
</dbReference>
<proteinExistence type="predicted"/>
<name>A0ABY9R7Z9_9FLAO</name>
<dbReference type="Proteomes" id="UP001180481">
    <property type="component" value="Chromosome"/>
</dbReference>
<evidence type="ECO:0000313" key="2">
    <source>
        <dbReference type="Proteomes" id="UP001180481"/>
    </source>
</evidence>
<dbReference type="InterPro" id="IPR001130">
    <property type="entry name" value="TatD-like"/>
</dbReference>
<dbReference type="Gene3D" id="3.20.20.140">
    <property type="entry name" value="Metal-dependent hydrolases"/>
    <property type="match status" value="1"/>
</dbReference>
<dbReference type="PIRSF" id="PIRSF005902">
    <property type="entry name" value="DNase_TatD"/>
    <property type="match status" value="1"/>
</dbReference>
<accession>A0ABY9R7Z9</accession>
<keyword evidence="1" id="KW-0378">Hydrolase</keyword>
<keyword evidence="2" id="KW-1185">Reference proteome</keyword>